<comment type="subcellular location">
    <subcellularLocation>
        <location evidence="1 8">Nucleus</location>
    </subcellularLocation>
</comment>
<dbReference type="Gene3D" id="3.30.70.1220">
    <property type="entry name" value="TFB5-like"/>
    <property type="match status" value="1"/>
</dbReference>
<proteinExistence type="inferred from homology"/>
<dbReference type="PANTHER" id="PTHR28580:SF1">
    <property type="entry name" value="GENERAL TRANSCRIPTION FACTOR IIH SUBUNIT 5"/>
    <property type="match status" value="1"/>
</dbReference>
<reference evidence="9 10" key="1">
    <citation type="submission" date="2015-12" db="EMBL/GenBank/DDBJ databases">
        <title>Dictyostelia acquired genes for synthesis and detection of signals that induce cell-type specialization by lateral gene transfer from prokaryotes.</title>
        <authorList>
            <person name="Gloeckner G."/>
            <person name="Schaap P."/>
        </authorList>
    </citation>
    <scope>NUCLEOTIDE SEQUENCE [LARGE SCALE GENOMIC DNA]</scope>
    <source>
        <strain evidence="9 10">TK</strain>
    </source>
</reference>
<evidence type="ECO:0000313" key="9">
    <source>
        <dbReference type="EMBL" id="KYR01183.1"/>
    </source>
</evidence>
<evidence type="ECO:0000256" key="1">
    <source>
        <dbReference type="ARBA" id="ARBA00004123"/>
    </source>
</evidence>
<sequence length="72" mass="8433">MVHVFKGLFLECDPPTKQFLLFVSKQEHFELIDIDETHLFLQGGNESTIATIQRCIDELQNRNTYSVFDQDK</sequence>
<dbReference type="GO" id="GO:0006367">
    <property type="term" value="P:transcription initiation at RNA polymerase II promoter"/>
    <property type="evidence" value="ECO:0007669"/>
    <property type="project" value="UniProtKB-UniRule"/>
</dbReference>
<keyword evidence="3 8" id="KW-0227">DNA damage</keyword>
<keyword evidence="6 8" id="KW-0234">DNA repair</keyword>
<keyword evidence="9" id="KW-0648">Protein biosynthesis</keyword>
<keyword evidence="5 8" id="KW-0804">Transcription</keyword>
<evidence type="ECO:0000256" key="4">
    <source>
        <dbReference type="ARBA" id="ARBA00023015"/>
    </source>
</evidence>
<comment type="caution">
    <text evidence="9">The sequence shown here is derived from an EMBL/GenBank/DDBJ whole genome shotgun (WGS) entry which is preliminary data.</text>
</comment>
<dbReference type="EMBL" id="LODT01000011">
    <property type="protein sequence ID" value="KYR01183.1"/>
    <property type="molecule type" value="Genomic_DNA"/>
</dbReference>
<dbReference type="GO" id="GO:0005675">
    <property type="term" value="C:transcription factor TFIIH holo complex"/>
    <property type="evidence" value="ECO:0007669"/>
    <property type="project" value="TreeGrafter"/>
</dbReference>
<dbReference type="AlphaFoldDB" id="A0A152A4L3"/>
<keyword evidence="7 8" id="KW-0539">Nucleus</keyword>
<comment type="similarity">
    <text evidence="2 8">Belongs to the TFB5 family.</text>
</comment>
<dbReference type="OrthoDB" id="354at2759"/>
<dbReference type="SMART" id="SM01395">
    <property type="entry name" value="Tbf5"/>
    <property type="match status" value="1"/>
</dbReference>
<dbReference type="SUPFAM" id="SSF142897">
    <property type="entry name" value="TFB5-like"/>
    <property type="match status" value="1"/>
</dbReference>
<dbReference type="STRING" id="361077.A0A152A4L3"/>
<comment type="subunit">
    <text evidence="8">Component of the 7-subunit TFIIH core complex.</text>
</comment>
<evidence type="ECO:0000256" key="2">
    <source>
        <dbReference type="ARBA" id="ARBA00007470"/>
    </source>
</evidence>
<evidence type="ECO:0000256" key="3">
    <source>
        <dbReference type="ARBA" id="ARBA00022763"/>
    </source>
</evidence>
<dbReference type="InParanoid" id="A0A152A4L3"/>
<protein>
    <recommendedName>
        <fullName evidence="8">General transcription and DNA repair factor IIH subunit TFB5</fullName>
    </recommendedName>
</protein>
<evidence type="ECO:0000256" key="5">
    <source>
        <dbReference type="ARBA" id="ARBA00023163"/>
    </source>
</evidence>
<dbReference type="GO" id="GO:0006294">
    <property type="term" value="P:nucleotide-excision repair, preincision complex assembly"/>
    <property type="evidence" value="ECO:0007669"/>
    <property type="project" value="TreeGrafter"/>
</dbReference>
<evidence type="ECO:0000256" key="8">
    <source>
        <dbReference type="RuleBase" id="RU368032"/>
    </source>
</evidence>
<dbReference type="OMA" id="DPPTKQF"/>
<dbReference type="GO" id="GO:0000439">
    <property type="term" value="C:transcription factor TFIIH core complex"/>
    <property type="evidence" value="ECO:0007669"/>
    <property type="project" value="UniProtKB-UniRule"/>
</dbReference>
<name>A0A152A4L3_TIELA</name>
<keyword evidence="9" id="KW-0396">Initiation factor</keyword>
<comment type="function">
    <text evidence="8">In NER, TFIIH acts by opening DNA around the lesion to allow the excision of the damaged oligonucleotide and its replacement by a new DNA fragment. In transcription, TFIIH has an essential role in transcription initiation. When the pre-initiation complex (PIC) has been established, TFIIH is required for promoter opening and promoter escape.</text>
</comment>
<dbReference type="PANTHER" id="PTHR28580">
    <property type="entry name" value="GENERAL TRANSCRIPTION FACTOR IIH SUBUNIT 5"/>
    <property type="match status" value="1"/>
</dbReference>
<gene>
    <name evidence="9" type="ORF">DLAC_02293</name>
</gene>
<evidence type="ECO:0000313" key="10">
    <source>
        <dbReference type="Proteomes" id="UP000076078"/>
    </source>
</evidence>
<keyword evidence="10" id="KW-1185">Reference proteome</keyword>
<dbReference type="GO" id="GO:0003743">
    <property type="term" value="F:translation initiation factor activity"/>
    <property type="evidence" value="ECO:0007669"/>
    <property type="project" value="UniProtKB-KW"/>
</dbReference>
<organism evidence="9 10">
    <name type="scientific">Tieghemostelium lacteum</name>
    <name type="common">Slime mold</name>
    <name type="synonym">Dictyostelium lacteum</name>
    <dbReference type="NCBI Taxonomy" id="361077"/>
    <lineage>
        <taxon>Eukaryota</taxon>
        <taxon>Amoebozoa</taxon>
        <taxon>Evosea</taxon>
        <taxon>Eumycetozoa</taxon>
        <taxon>Dictyostelia</taxon>
        <taxon>Dictyosteliales</taxon>
        <taxon>Raperosteliaceae</taxon>
        <taxon>Tieghemostelium</taxon>
    </lineage>
</organism>
<dbReference type="Pfam" id="PF06331">
    <property type="entry name" value="Tfb5"/>
    <property type="match status" value="1"/>
</dbReference>
<evidence type="ECO:0000256" key="6">
    <source>
        <dbReference type="ARBA" id="ARBA00023204"/>
    </source>
</evidence>
<evidence type="ECO:0000256" key="7">
    <source>
        <dbReference type="ARBA" id="ARBA00023242"/>
    </source>
</evidence>
<dbReference type="InterPro" id="IPR009400">
    <property type="entry name" value="TFIIH_TTDA/Tfb5"/>
</dbReference>
<dbReference type="InterPro" id="IPR035935">
    <property type="entry name" value="TFB5-like_sf"/>
</dbReference>
<dbReference type="Proteomes" id="UP000076078">
    <property type="component" value="Unassembled WGS sequence"/>
</dbReference>
<dbReference type="FunCoup" id="A0A152A4L3">
    <property type="interactions" value="18"/>
</dbReference>
<keyword evidence="4 8" id="KW-0805">Transcription regulation</keyword>
<accession>A0A152A4L3</accession>